<accession>A0A4Y2KDY3</accession>
<evidence type="ECO:0000313" key="3">
    <source>
        <dbReference type="Proteomes" id="UP000499080"/>
    </source>
</evidence>
<keyword evidence="1" id="KW-1133">Transmembrane helix</keyword>
<gene>
    <name evidence="2" type="ORF">AVEN_37291_1</name>
</gene>
<evidence type="ECO:0000256" key="1">
    <source>
        <dbReference type="SAM" id="Phobius"/>
    </source>
</evidence>
<dbReference type="AlphaFoldDB" id="A0A4Y2KDY3"/>
<reference evidence="2 3" key="1">
    <citation type="journal article" date="2019" name="Sci. Rep.">
        <title>Orb-weaving spider Araneus ventricosus genome elucidates the spidroin gene catalogue.</title>
        <authorList>
            <person name="Kono N."/>
            <person name="Nakamura H."/>
            <person name="Ohtoshi R."/>
            <person name="Moran D.A.P."/>
            <person name="Shinohara A."/>
            <person name="Yoshida Y."/>
            <person name="Fujiwara M."/>
            <person name="Mori M."/>
            <person name="Tomita M."/>
            <person name="Arakawa K."/>
        </authorList>
    </citation>
    <scope>NUCLEOTIDE SEQUENCE [LARGE SCALE GENOMIC DNA]</scope>
</reference>
<keyword evidence="1" id="KW-0472">Membrane</keyword>
<dbReference type="EMBL" id="BGPR01004522">
    <property type="protein sequence ID" value="GBN00505.1"/>
    <property type="molecule type" value="Genomic_DNA"/>
</dbReference>
<evidence type="ECO:0000313" key="2">
    <source>
        <dbReference type="EMBL" id="GBN00505.1"/>
    </source>
</evidence>
<sequence>MAYREQPTSPSVSVILVPSLWAITICPLSNSLRSADVPITRKSKFKNDYLPSLAAVKYHSHLTRCPPRPPDEFIEKCGDGHNVLTRQCIYMS</sequence>
<keyword evidence="1" id="KW-0812">Transmembrane</keyword>
<name>A0A4Y2KDY3_ARAVE</name>
<keyword evidence="3" id="KW-1185">Reference proteome</keyword>
<organism evidence="2 3">
    <name type="scientific">Araneus ventricosus</name>
    <name type="common">Orbweaver spider</name>
    <name type="synonym">Epeira ventricosa</name>
    <dbReference type="NCBI Taxonomy" id="182803"/>
    <lineage>
        <taxon>Eukaryota</taxon>
        <taxon>Metazoa</taxon>
        <taxon>Ecdysozoa</taxon>
        <taxon>Arthropoda</taxon>
        <taxon>Chelicerata</taxon>
        <taxon>Arachnida</taxon>
        <taxon>Araneae</taxon>
        <taxon>Araneomorphae</taxon>
        <taxon>Entelegynae</taxon>
        <taxon>Araneoidea</taxon>
        <taxon>Araneidae</taxon>
        <taxon>Araneus</taxon>
    </lineage>
</organism>
<feature type="transmembrane region" description="Helical" evidence="1">
    <location>
        <begin position="12"/>
        <end position="32"/>
    </location>
</feature>
<proteinExistence type="predicted"/>
<protein>
    <submittedName>
        <fullName evidence="2">Uncharacterized protein</fullName>
    </submittedName>
</protein>
<dbReference type="Proteomes" id="UP000499080">
    <property type="component" value="Unassembled WGS sequence"/>
</dbReference>
<comment type="caution">
    <text evidence="2">The sequence shown here is derived from an EMBL/GenBank/DDBJ whole genome shotgun (WGS) entry which is preliminary data.</text>
</comment>